<feature type="region of interest" description="Disordered" evidence="1">
    <location>
        <begin position="729"/>
        <end position="754"/>
    </location>
</feature>
<evidence type="ECO:0000259" key="2">
    <source>
        <dbReference type="Pfam" id="PF17667"/>
    </source>
</evidence>
<evidence type="ECO:0000313" key="3">
    <source>
        <dbReference type="EMBL" id="KIM54100.1"/>
    </source>
</evidence>
<sequence>MGLEEVNKCIREGLPTPFTNAILERILEKLQGSYIEVGEGDRDGWKGASAKLHTKEPPKDDSLAQTANAKWLNGLLEQIVEIVKEEFPDNLELQNICLLHKWVSLPNTLVDSLHKPNLLLVLIDLAEKSVHFKDIVTSCEVKYANTPVHHRSASAQASEIALFCMWKQVNHCYYVAFSLCGNRLTILQYTRGGPQESLPIDIEIHCELFIQLLLMTSLGGSESLLWLGYDAAITNNHSHKQVTLCNPVKTIFTLIHLIFMAYSLKGRGIHIWLVRDQNSCYLILKDFWLPQGWANDIVHHWLLQDKSRNNTQFAVDVRSNEDEVIFSDQDIYHIFNEPLFNEPNSPGGLKGIPTLLYWDEVQCRNVPETTWMLLGLPPNFSKEDHENCLHSRATFFECRIGISWFSCAREFFNAMMGALVGHFNGYTRRKMLQCDISNTNVWMQIPEPEPEFVVPDWPKDKGPHWYPKWTGLLSDWGYAADVRGKLSRRDNSCFIMGTFPFQVQQIMSWDAGLGWAGEFTWHTVQHDLESFVWLMWVLCINLDGPFNRRQFGCKDFEKLDHQSSTTKHIKLEDIKADANVSSSKSSRKNKMTPPAPTVKSLVTDIPPMWAQSGLHTTHISDVMWSKSMVFREGVRFPDYLSPYFSKHMSVKSGFEKLAALFVWNPSGERDINSKVQYLAPKPTMYKGVINIIKEMRDGIEPKMDGAPSKEEIEDAQKEFMGLLKRGNLETPLVGNRAGPSSQSKTQSKKRSLDD</sequence>
<dbReference type="Proteomes" id="UP000053989">
    <property type="component" value="Unassembled WGS sequence"/>
</dbReference>
<dbReference type="InterPro" id="IPR040976">
    <property type="entry name" value="Pkinase_fungal"/>
</dbReference>
<dbReference type="AlphaFoldDB" id="A0A0C3CZZ3"/>
<reference evidence="4" key="2">
    <citation type="submission" date="2015-01" db="EMBL/GenBank/DDBJ databases">
        <title>Evolutionary Origins and Diversification of the Mycorrhizal Mutualists.</title>
        <authorList>
            <consortium name="DOE Joint Genome Institute"/>
            <consortium name="Mycorrhizal Genomics Consortium"/>
            <person name="Kohler A."/>
            <person name="Kuo A."/>
            <person name="Nagy L.G."/>
            <person name="Floudas D."/>
            <person name="Copeland A."/>
            <person name="Barry K.W."/>
            <person name="Cichocki N."/>
            <person name="Veneault-Fourrey C."/>
            <person name="LaButti K."/>
            <person name="Lindquist E.A."/>
            <person name="Lipzen A."/>
            <person name="Lundell T."/>
            <person name="Morin E."/>
            <person name="Murat C."/>
            <person name="Riley R."/>
            <person name="Ohm R."/>
            <person name="Sun H."/>
            <person name="Tunlid A."/>
            <person name="Henrissat B."/>
            <person name="Grigoriev I.V."/>
            <person name="Hibbett D.S."/>
            <person name="Martin F."/>
        </authorList>
    </citation>
    <scope>NUCLEOTIDE SEQUENCE [LARGE SCALE GENOMIC DNA]</scope>
    <source>
        <strain evidence="4">Foug A</strain>
    </source>
</reference>
<name>A0A0C3CZZ3_9AGAM</name>
<feature type="region of interest" description="Disordered" evidence="1">
    <location>
        <begin position="578"/>
        <end position="597"/>
    </location>
</feature>
<protein>
    <recommendedName>
        <fullName evidence="2">Fungal-type protein kinase domain-containing protein</fullName>
    </recommendedName>
</protein>
<dbReference type="HOGENOM" id="CLU_021490_0_0_1"/>
<proteinExistence type="predicted"/>
<reference evidence="3 4" key="1">
    <citation type="submission" date="2014-04" db="EMBL/GenBank/DDBJ databases">
        <authorList>
            <consortium name="DOE Joint Genome Institute"/>
            <person name="Kuo A."/>
            <person name="Kohler A."/>
            <person name="Nagy L.G."/>
            <person name="Floudas D."/>
            <person name="Copeland A."/>
            <person name="Barry K.W."/>
            <person name="Cichocki N."/>
            <person name="Veneault-Fourrey C."/>
            <person name="LaButti K."/>
            <person name="Lindquist E.A."/>
            <person name="Lipzen A."/>
            <person name="Lundell T."/>
            <person name="Morin E."/>
            <person name="Murat C."/>
            <person name="Sun H."/>
            <person name="Tunlid A."/>
            <person name="Henrissat B."/>
            <person name="Grigoriev I.V."/>
            <person name="Hibbett D.S."/>
            <person name="Martin F."/>
            <person name="Nordberg H.P."/>
            <person name="Cantor M.N."/>
            <person name="Hua S.X."/>
        </authorList>
    </citation>
    <scope>NUCLEOTIDE SEQUENCE [LARGE SCALE GENOMIC DNA]</scope>
    <source>
        <strain evidence="3 4">Foug A</strain>
    </source>
</reference>
<feature type="domain" description="Fungal-type protein kinase" evidence="2">
    <location>
        <begin position="126"/>
        <end position="539"/>
    </location>
</feature>
<dbReference type="STRING" id="1036808.A0A0C3CZZ3"/>
<dbReference type="OrthoDB" id="2642000at2759"/>
<accession>A0A0C3CZZ3</accession>
<evidence type="ECO:0000313" key="4">
    <source>
        <dbReference type="Proteomes" id="UP000053989"/>
    </source>
</evidence>
<dbReference type="Pfam" id="PF17667">
    <property type="entry name" value="Pkinase_fungal"/>
    <property type="match status" value="1"/>
</dbReference>
<dbReference type="InParanoid" id="A0A0C3CZZ3"/>
<gene>
    <name evidence="3" type="ORF">SCLCIDRAFT_31353</name>
</gene>
<organism evidence="3 4">
    <name type="scientific">Scleroderma citrinum Foug A</name>
    <dbReference type="NCBI Taxonomy" id="1036808"/>
    <lineage>
        <taxon>Eukaryota</taxon>
        <taxon>Fungi</taxon>
        <taxon>Dikarya</taxon>
        <taxon>Basidiomycota</taxon>
        <taxon>Agaricomycotina</taxon>
        <taxon>Agaricomycetes</taxon>
        <taxon>Agaricomycetidae</taxon>
        <taxon>Boletales</taxon>
        <taxon>Sclerodermatineae</taxon>
        <taxon>Sclerodermataceae</taxon>
        <taxon>Scleroderma</taxon>
    </lineage>
</organism>
<evidence type="ECO:0000256" key="1">
    <source>
        <dbReference type="SAM" id="MobiDB-lite"/>
    </source>
</evidence>
<dbReference type="EMBL" id="KN822162">
    <property type="protein sequence ID" value="KIM54100.1"/>
    <property type="molecule type" value="Genomic_DNA"/>
</dbReference>
<keyword evidence="4" id="KW-1185">Reference proteome</keyword>